<dbReference type="OrthoDB" id="62010at2157"/>
<evidence type="ECO:0000256" key="2">
    <source>
        <dbReference type="ARBA" id="ARBA00010256"/>
    </source>
</evidence>
<dbReference type="InParanoid" id="D7DUZ5"/>
<keyword evidence="6" id="KW-0966">Cell projection</keyword>
<evidence type="ECO:0000256" key="5">
    <source>
        <dbReference type="SAM" id="Phobius"/>
    </source>
</evidence>
<dbReference type="PANTHER" id="PTHR35903:SF1">
    <property type="entry name" value="FLAGELLIN B1"/>
    <property type="match status" value="1"/>
</dbReference>
<comment type="similarity">
    <text evidence="2 4">Belongs to the archaeal flagellin family.</text>
</comment>
<dbReference type="NCBIfam" id="NF006325">
    <property type="entry name" value="PRK08541.1"/>
    <property type="match status" value="1"/>
</dbReference>
<organism evidence="6 7">
    <name type="scientific">Methanococcus voltae (strain ATCC BAA-1334 / A3)</name>
    <dbReference type="NCBI Taxonomy" id="456320"/>
    <lineage>
        <taxon>Archaea</taxon>
        <taxon>Methanobacteriati</taxon>
        <taxon>Methanobacteriota</taxon>
        <taxon>Methanomada group</taxon>
        <taxon>Methanococci</taxon>
        <taxon>Methanococcales</taxon>
        <taxon>Methanococcaceae</taxon>
        <taxon>Methanococcus</taxon>
    </lineage>
</organism>
<comment type="subcellular location">
    <subcellularLocation>
        <location evidence="1 4">Archaeal flagellum</location>
    </subcellularLocation>
</comment>
<evidence type="ECO:0000256" key="3">
    <source>
        <dbReference type="ARBA" id="ARBA00022440"/>
    </source>
</evidence>
<comment type="function">
    <text evidence="4">Flagellin is the subunit protein which polymerizes to form the filaments of archaeal flagella.</text>
</comment>
<dbReference type="Pfam" id="PF01917">
    <property type="entry name" value="Flagellin_arch-type"/>
    <property type="match status" value="1"/>
</dbReference>
<dbReference type="HOGENOM" id="CLU_051124_0_1_2"/>
<dbReference type="InterPro" id="IPR013373">
    <property type="entry name" value="Flagellin/pilin_N_arc"/>
</dbReference>
<keyword evidence="6" id="KW-0969">Cilium</keyword>
<feature type="transmembrane region" description="Helical" evidence="5">
    <location>
        <begin position="12"/>
        <end position="37"/>
    </location>
</feature>
<dbReference type="InterPro" id="IPR002774">
    <property type="entry name" value="Flagellin_arc-type"/>
</dbReference>
<keyword evidence="5" id="KW-1133">Transmembrane helix</keyword>
<name>D7DUZ5_METV3</name>
<keyword evidence="5" id="KW-0472">Membrane</keyword>
<reference evidence="6 7" key="1">
    <citation type="submission" date="2010-05" db="EMBL/GenBank/DDBJ databases">
        <title>Complete sequence of Methanococcus voltae A3.</title>
        <authorList>
            <consortium name="US DOE Joint Genome Institute"/>
            <person name="Lucas S."/>
            <person name="Copeland A."/>
            <person name="Lapidus A."/>
            <person name="Cheng J.-F."/>
            <person name="Bruce D."/>
            <person name="Goodwin L."/>
            <person name="Pitluck S."/>
            <person name="Lowry S."/>
            <person name="Clum A."/>
            <person name="Land M."/>
            <person name="Hauser L."/>
            <person name="Kyrpides N."/>
            <person name="Mikhailova N."/>
            <person name="Whitman W.B."/>
            <person name="Woyke T."/>
        </authorList>
    </citation>
    <scope>NUCLEOTIDE SEQUENCE [LARGE SCALE GENOMIC DNA]</scope>
    <source>
        <strain evidence="7">ATCC BAA-1334 / A3</strain>
    </source>
</reference>
<keyword evidence="5" id="KW-0812">Transmembrane</keyword>
<dbReference type="eggNOG" id="arCOG01829">
    <property type="taxonomic scope" value="Archaea"/>
</dbReference>
<keyword evidence="6" id="KW-0282">Flagellum</keyword>
<gene>
    <name evidence="6" type="ordered locus">Mvol_1298</name>
</gene>
<sequence length="218" mass="23358">MKLNQFMKNKKGATGVGTLIIFIAMVLVAAVAASVLINTSGFLQQKASTTGKESTEQVSTGLKIIQTCGKLNGNKIDKLAIYITPSAGSKPVDLRNTKILLSDGHATSIVSYNVEYFEATNAQIFDATGSKAWYNSTTLPNYNFGIINVQDDDGSCTANSPVLGKGDMAVLTVNCTSLTLAPKTRLNGYLQSEVGFKTQFTYILPNAYGKTEDVIILH</sequence>
<keyword evidence="7" id="KW-1185">Reference proteome</keyword>
<dbReference type="GO" id="GO:0097588">
    <property type="term" value="P:archaeal or bacterial-type flagellum-dependent cell motility"/>
    <property type="evidence" value="ECO:0007669"/>
    <property type="project" value="InterPro"/>
</dbReference>
<evidence type="ECO:0000313" key="6">
    <source>
        <dbReference type="EMBL" id="ADI36955.1"/>
    </source>
</evidence>
<proteinExistence type="inferred from homology"/>
<dbReference type="AlphaFoldDB" id="D7DUZ5"/>
<protein>
    <recommendedName>
        <fullName evidence="4">Flagellin</fullName>
    </recommendedName>
</protein>
<dbReference type="STRING" id="456320.Mvol_1298"/>
<dbReference type="Proteomes" id="UP000007722">
    <property type="component" value="Chromosome"/>
</dbReference>
<evidence type="ECO:0000256" key="1">
    <source>
        <dbReference type="ARBA" id="ARBA00004618"/>
    </source>
</evidence>
<dbReference type="KEGG" id="mvo:Mvol_1298"/>
<dbReference type="EMBL" id="CP002057">
    <property type="protein sequence ID" value="ADI36955.1"/>
    <property type="molecule type" value="Genomic_DNA"/>
</dbReference>
<dbReference type="PANTHER" id="PTHR35903">
    <property type="entry name" value="FLAGELLIN B1"/>
    <property type="match status" value="1"/>
</dbReference>
<dbReference type="GO" id="GO:0097589">
    <property type="term" value="C:archaeal-type flagellum"/>
    <property type="evidence" value="ECO:0007669"/>
    <property type="project" value="UniProtKB-SubCell"/>
</dbReference>
<accession>D7DUZ5</accession>
<evidence type="ECO:0000256" key="4">
    <source>
        <dbReference type="RuleBase" id="RU361282"/>
    </source>
</evidence>
<evidence type="ECO:0000313" key="7">
    <source>
        <dbReference type="Proteomes" id="UP000007722"/>
    </source>
</evidence>
<keyword evidence="3 4" id="KW-0974">Archaeal flagellum</keyword>
<dbReference type="NCBIfam" id="TIGR02537">
    <property type="entry name" value="arch_flag_Nterm"/>
    <property type="match status" value="1"/>
</dbReference>
<dbReference type="GO" id="GO:0005198">
    <property type="term" value="F:structural molecule activity"/>
    <property type="evidence" value="ECO:0007669"/>
    <property type="project" value="InterPro"/>
</dbReference>